<keyword evidence="6" id="KW-0808">Transferase</keyword>
<organism evidence="12 13">
    <name type="scientific">Terrihabitans rhizophilus</name>
    <dbReference type="NCBI Taxonomy" id="3092662"/>
    <lineage>
        <taxon>Bacteria</taxon>
        <taxon>Pseudomonadati</taxon>
        <taxon>Pseudomonadota</taxon>
        <taxon>Alphaproteobacteria</taxon>
        <taxon>Hyphomicrobiales</taxon>
        <taxon>Terrihabitans</taxon>
    </lineage>
</organism>
<name>A0ABU4RLF8_9HYPH</name>
<dbReference type="GO" id="GO:0016301">
    <property type="term" value="F:kinase activity"/>
    <property type="evidence" value="ECO:0007669"/>
    <property type="project" value="UniProtKB-KW"/>
</dbReference>
<proteinExistence type="predicted"/>
<evidence type="ECO:0000256" key="9">
    <source>
        <dbReference type="ARBA" id="ARBA00022840"/>
    </source>
</evidence>
<dbReference type="Pfam" id="PF02518">
    <property type="entry name" value="HATPase_c"/>
    <property type="match status" value="1"/>
</dbReference>
<protein>
    <recommendedName>
        <fullName evidence="3">histidine kinase</fullName>
        <ecNumber evidence="3">2.7.13.3</ecNumber>
    </recommendedName>
</protein>
<evidence type="ECO:0000256" key="10">
    <source>
        <dbReference type="SAM" id="Phobius"/>
    </source>
</evidence>
<dbReference type="PANTHER" id="PTHR44936">
    <property type="entry name" value="SENSOR PROTEIN CREC"/>
    <property type="match status" value="1"/>
</dbReference>
<dbReference type="Gene3D" id="1.10.287.130">
    <property type="match status" value="1"/>
</dbReference>
<feature type="transmembrane region" description="Helical" evidence="10">
    <location>
        <begin position="161"/>
        <end position="182"/>
    </location>
</feature>
<comment type="subcellular location">
    <subcellularLocation>
        <location evidence="2">Cell membrane</location>
        <topology evidence="2">Multi-pass membrane protein</topology>
    </subcellularLocation>
</comment>
<keyword evidence="13" id="KW-1185">Reference proteome</keyword>
<comment type="caution">
    <text evidence="12">The sequence shown here is derived from an EMBL/GenBank/DDBJ whole genome shotgun (WGS) entry which is preliminary data.</text>
</comment>
<dbReference type="InterPro" id="IPR004358">
    <property type="entry name" value="Sig_transdc_His_kin-like_C"/>
</dbReference>
<dbReference type="SUPFAM" id="SSF47384">
    <property type="entry name" value="Homodimeric domain of signal transducing histidine kinase"/>
    <property type="match status" value="1"/>
</dbReference>
<dbReference type="PRINTS" id="PR00344">
    <property type="entry name" value="BCTRLSENSOR"/>
</dbReference>
<dbReference type="InterPro" id="IPR003661">
    <property type="entry name" value="HisK_dim/P_dom"/>
</dbReference>
<keyword evidence="8 12" id="KW-0418">Kinase</keyword>
<feature type="domain" description="Histidine kinase" evidence="11">
    <location>
        <begin position="217"/>
        <end position="427"/>
    </location>
</feature>
<evidence type="ECO:0000313" key="12">
    <source>
        <dbReference type="EMBL" id="MDX6805048.1"/>
    </source>
</evidence>
<feature type="transmembrane region" description="Helical" evidence="10">
    <location>
        <begin position="130"/>
        <end position="149"/>
    </location>
</feature>
<dbReference type="InterPro" id="IPR050980">
    <property type="entry name" value="2C_sensor_his_kinase"/>
</dbReference>
<keyword evidence="9" id="KW-0067">ATP-binding</keyword>
<evidence type="ECO:0000256" key="2">
    <source>
        <dbReference type="ARBA" id="ARBA00004651"/>
    </source>
</evidence>
<sequence length="435" mass="46698">MPETALDPLFGRTVGGRLRLDTLGKLRWLAVGGQTAAVLVVSGAFDIALPLLACLVVIAVSAALNVVLRLTFPLTTRLDSDRAAMLLAFDILQLAALLSLTGGLQNPFALLFLAPVLISATALPPPQTTLLGLLAFCCASLLIPFHLPLPWPDGSFELPKLYLLGVWVAVTLSLVFISTYAWRVAEENRQMSEALAATELVLAREQHISALDGLAAAAAHELGTPLATIRLVARELERSMPDEGPMKDDIVLLREQVDRCRDILRKLTSLHEEGAPHAQMALSTLIEEVAAPHREFGVEIAIVARGSDAAEPVVLRNPAILYGLGNLVENAVDFARAKVWIDAGWTADQVAVTITDDGPGFSPEVLARLGDPYLTTRGPRSGEDRERPGLGLGVFIAKTLLERTGGRVEFENGATGAVVRVVWPRTSFEDGRDQG</sequence>
<keyword evidence="4" id="KW-1003">Cell membrane</keyword>
<dbReference type="NCBIfam" id="NF033792">
    <property type="entry name" value="ActS_PrrB_HisK"/>
    <property type="match status" value="1"/>
</dbReference>
<dbReference type="InterPro" id="IPR005467">
    <property type="entry name" value="His_kinase_dom"/>
</dbReference>
<feature type="transmembrane region" description="Helical" evidence="10">
    <location>
        <begin position="50"/>
        <end position="71"/>
    </location>
</feature>
<dbReference type="EC" id="2.7.13.3" evidence="3"/>
<evidence type="ECO:0000256" key="5">
    <source>
        <dbReference type="ARBA" id="ARBA00022553"/>
    </source>
</evidence>
<reference evidence="12 13" key="1">
    <citation type="submission" date="2023-11" db="EMBL/GenBank/DDBJ databases">
        <authorList>
            <person name="Bao R."/>
        </authorList>
    </citation>
    <scope>NUCLEOTIDE SEQUENCE [LARGE SCALE GENOMIC DNA]</scope>
    <source>
        <strain evidence="12 13">PJ23</strain>
    </source>
</reference>
<evidence type="ECO:0000256" key="3">
    <source>
        <dbReference type="ARBA" id="ARBA00012438"/>
    </source>
</evidence>
<gene>
    <name evidence="12" type="ORF">SCD90_03125</name>
</gene>
<keyword evidence="10" id="KW-1133">Transmembrane helix</keyword>
<dbReference type="Pfam" id="PF00512">
    <property type="entry name" value="HisKA"/>
    <property type="match status" value="1"/>
</dbReference>
<keyword evidence="10" id="KW-0472">Membrane</keyword>
<dbReference type="InterPro" id="IPR036890">
    <property type="entry name" value="HATPase_C_sf"/>
</dbReference>
<dbReference type="Gene3D" id="3.30.565.10">
    <property type="entry name" value="Histidine kinase-like ATPase, C-terminal domain"/>
    <property type="match status" value="1"/>
</dbReference>
<evidence type="ECO:0000256" key="7">
    <source>
        <dbReference type="ARBA" id="ARBA00022741"/>
    </source>
</evidence>
<dbReference type="CDD" id="cd00082">
    <property type="entry name" value="HisKA"/>
    <property type="match status" value="1"/>
</dbReference>
<accession>A0ABU4RLF8</accession>
<dbReference type="Proteomes" id="UP001274321">
    <property type="component" value="Unassembled WGS sequence"/>
</dbReference>
<keyword evidence="10" id="KW-0812">Transmembrane</keyword>
<dbReference type="SMART" id="SM00387">
    <property type="entry name" value="HATPase_c"/>
    <property type="match status" value="1"/>
</dbReference>
<dbReference type="PANTHER" id="PTHR44936:SF10">
    <property type="entry name" value="SENSOR PROTEIN RSTB"/>
    <property type="match status" value="1"/>
</dbReference>
<dbReference type="InterPro" id="IPR036097">
    <property type="entry name" value="HisK_dim/P_sf"/>
</dbReference>
<dbReference type="SMART" id="SM00388">
    <property type="entry name" value="HisKA"/>
    <property type="match status" value="1"/>
</dbReference>
<dbReference type="PROSITE" id="PS50109">
    <property type="entry name" value="HIS_KIN"/>
    <property type="match status" value="1"/>
</dbReference>
<comment type="catalytic activity">
    <reaction evidence="1">
        <text>ATP + protein L-histidine = ADP + protein N-phospho-L-histidine.</text>
        <dbReference type="EC" id="2.7.13.3"/>
    </reaction>
</comment>
<evidence type="ECO:0000256" key="6">
    <source>
        <dbReference type="ARBA" id="ARBA00022679"/>
    </source>
</evidence>
<dbReference type="SUPFAM" id="SSF55874">
    <property type="entry name" value="ATPase domain of HSP90 chaperone/DNA topoisomerase II/histidine kinase"/>
    <property type="match status" value="1"/>
</dbReference>
<dbReference type="EMBL" id="JAXAFJ010000001">
    <property type="protein sequence ID" value="MDX6805048.1"/>
    <property type="molecule type" value="Genomic_DNA"/>
</dbReference>
<evidence type="ECO:0000259" key="11">
    <source>
        <dbReference type="PROSITE" id="PS50109"/>
    </source>
</evidence>
<keyword evidence="5" id="KW-0597">Phosphoprotein</keyword>
<evidence type="ECO:0000256" key="8">
    <source>
        <dbReference type="ARBA" id="ARBA00022777"/>
    </source>
</evidence>
<keyword evidence="7" id="KW-0547">Nucleotide-binding</keyword>
<dbReference type="InterPro" id="IPR047770">
    <property type="entry name" value="RegB"/>
</dbReference>
<evidence type="ECO:0000256" key="4">
    <source>
        <dbReference type="ARBA" id="ARBA00022475"/>
    </source>
</evidence>
<evidence type="ECO:0000256" key="1">
    <source>
        <dbReference type="ARBA" id="ARBA00000085"/>
    </source>
</evidence>
<evidence type="ECO:0000313" key="13">
    <source>
        <dbReference type="Proteomes" id="UP001274321"/>
    </source>
</evidence>
<dbReference type="InterPro" id="IPR003594">
    <property type="entry name" value="HATPase_dom"/>
</dbReference>